<sequence>MDLDSQKPRKKGKKPKFNAKSPKNFRVIKPRKLGKPLNKSIKKLIPKDITLLKKGLFKQKIRCLSLFL</sequence>
<gene>
    <name evidence="3" type="primary">20345596</name>
    <name evidence="2" type="ORF">GGTG_05138</name>
</gene>
<reference evidence="2" key="3">
    <citation type="submission" date="2010-09" db="EMBL/GenBank/DDBJ databases">
        <title>Annotation of Gaeumannomyces graminis var. tritici R3-111a-1.</title>
        <authorList>
            <consortium name="The Broad Institute Genome Sequencing Platform"/>
            <person name="Ma L.-J."/>
            <person name="Dead R."/>
            <person name="Young S.K."/>
            <person name="Zeng Q."/>
            <person name="Gargeya S."/>
            <person name="Fitzgerald M."/>
            <person name="Haas B."/>
            <person name="Abouelleil A."/>
            <person name="Alvarado L."/>
            <person name="Arachchi H.M."/>
            <person name="Berlin A."/>
            <person name="Brown A."/>
            <person name="Chapman S.B."/>
            <person name="Chen Z."/>
            <person name="Dunbar C."/>
            <person name="Freedman E."/>
            <person name="Gearin G."/>
            <person name="Gellesch M."/>
            <person name="Goldberg J."/>
            <person name="Griggs A."/>
            <person name="Gujja S."/>
            <person name="Heiman D."/>
            <person name="Howarth C."/>
            <person name="Larson L."/>
            <person name="Lui A."/>
            <person name="MacDonald P.J.P."/>
            <person name="Mehta T."/>
            <person name="Montmayeur A."/>
            <person name="Murphy C."/>
            <person name="Neiman D."/>
            <person name="Pearson M."/>
            <person name="Priest M."/>
            <person name="Roberts A."/>
            <person name="Saif S."/>
            <person name="Shea T."/>
            <person name="Shenoy N."/>
            <person name="Sisk P."/>
            <person name="Stolte C."/>
            <person name="Sykes S."/>
            <person name="Yandava C."/>
            <person name="Wortman J."/>
            <person name="Nusbaum C."/>
            <person name="Birren B."/>
        </authorList>
    </citation>
    <scope>NUCLEOTIDE SEQUENCE</scope>
    <source>
        <strain evidence="2">R3-111a-1</strain>
    </source>
</reference>
<feature type="compositionally biased region" description="Basic residues" evidence="1">
    <location>
        <begin position="8"/>
        <end position="17"/>
    </location>
</feature>
<reference evidence="3" key="5">
    <citation type="submission" date="2018-04" db="UniProtKB">
        <authorList>
            <consortium name="EnsemblFungi"/>
        </authorList>
    </citation>
    <scope>IDENTIFICATION</scope>
    <source>
        <strain evidence="3">R3-111a-1</strain>
    </source>
</reference>
<dbReference type="Proteomes" id="UP000006039">
    <property type="component" value="Unassembled WGS sequence"/>
</dbReference>
<evidence type="ECO:0000256" key="1">
    <source>
        <dbReference type="SAM" id="MobiDB-lite"/>
    </source>
</evidence>
<protein>
    <submittedName>
        <fullName evidence="2 3">Uncharacterized protein</fullName>
    </submittedName>
</protein>
<reference evidence="2" key="2">
    <citation type="submission" date="2010-07" db="EMBL/GenBank/DDBJ databases">
        <authorList>
            <consortium name="The Broad Institute Genome Sequencing Platform"/>
            <consortium name="Broad Institute Genome Sequencing Center for Infectious Disease"/>
            <person name="Ma L.-J."/>
            <person name="Dead R."/>
            <person name="Young S."/>
            <person name="Zeng Q."/>
            <person name="Koehrsen M."/>
            <person name="Alvarado L."/>
            <person name="Berlin A."/>
            <person name="Chapman S.B."/>
            <person name="Chen Z."/>
            <person name="Freedman E."/>
            <person name="Gellesch M."/>
            <person name="Goldberg J."/>
            <person name="Griggs A."/>
            <person name="Gujja S."/>
            <person name="Heilman E.R."/>
            <person name="Heiman D."/>
            <person name="Hepburn T."/>
            <person name="Howarth C."/>
            <person name="Jen D."/>
            <person name="Larson L."/>
            <person name="Mehta T."/>
            <person name="Neiman D."/>
            <person name="Pearson M."/>
            <person name="Roberts A."/>
            <person name="Saif S."/>
            <person name="Shea T."/>
            <person name="Shenoy N."/>
            <person name="Sisk P."/>
            <person name="Stolte C."/>
            <person name="Sykes S."/>
            <person name="Walk T."/>
            <person name="White J."/>
            <person name="Yandava C."/>
            <person name="Haas B."/>
            <person name="Nusbaum C."/>
            <person name="Birren B."/>
        </authorList>
    </citation>
    <scope>NUCLEOTIDE SEQUENCE</scope>
    <source>
        <strain evidence="2">R3-111a-1</strain>
    </source>
</reference>
<evidence type="ECO:0000313" key="4">
    <source>
        <dbReference type="Proteomes" id="UP000006039"/>
    </source>
</evidence>
<organism evidence="2">
    <name type="scientific">Gaeumannomyces tritici (strain R3-111a-1)</name>
    <name type="common">Wheat and barley take-all root rot fungus</name>
    <name type="synonym">Gaeumannomyces graminis var. tritici</name>
    <dbReference type="NCBI Taxonomy" id="644352"/>
    <lineage>
        <taxon>Eukaryota</taxon>
        <taxon>Fungi</taxon>
        <taxon>Dikarya</taxon>
        <taxon>Ascomycota</taxon>
        <taxon>Pezizomycotina</taxon>
        <taxon>Sordariomycetes</taxon>
        <taxon>Sordariomycetidae</taxon>
        <taxon>Magnaporthales</taxon>
        <taxon>Magnaporthaceae</taxon>
        <taxon>Gaeumannomyces</taxon>
    </lineage>
</organism>
<evidence type="ECO:0000313" key="2">
    <source>
        <dbReference type="EMBL" id="EJT75201.1"/>
    </source>
</evidence>
<proteinExistence type="predicted"/>
<name>J3NV29_GAET3</name>
<dbReference type="AlphaFoldDB" id="J3NV29"/>
<dbReference type="EMBL" id="GL385397">
    <property type="protein sequence ID" value="EJT75201.1"/>
    <property type="molecule type" value="Genomic_DNA"/>
</dbReference>
<accession>J3NV29</accession>
<dbReference type="HOGENOM" id="CLU_2794114_0_0_1"/>
<reference evidence="3" key="4">
    <citation type="journal article" date="2015" name="G3 (Bethesda)">
        <title>Genome sequences of three phytopathogenic species of the Magnaporthaceae family of fungi.</title>
        <authorList>
            <person name="Okagaki L.H."/>
            <person name="Nunes C.C."/>
            <person name="Sailsbery J."/>
            <person name="Clay B."/>
            <person name="Brown D."/>
            <person name="John T."/>
            <person name="Oh Y."/>
            <person name="Young N."/>
            <person name="Fitzgerald M."/>
            <person name="Haas B.J."/>
            <person name="Zeng Q."/>
            <person name="Young S."/>
            <person name="Adiconis X."/>
            <person name="Fan L."/>
            <person name="Levin J.Z."/>
            <person name="Mitchell T.K."/>
            <person name="Okubara P.A."/>
            <person name="Farman M.L."/>
            <person name="Kohn L.M."/>
            <person name="Birren B."/>
            <person name="Ma L.-J."/>
            <person name="Dean R.A."/>
        </authorList>
    </citation>
    <scope>NUCLEOTIDE SEQUENCE</scope>
    <source>
        <strain evidence="3">R3-111a-1</strain>
    </source>
</reference>
<dbReference type="EnsemblFungi" id="EJT75201">
    <property type="protein sequence ID" value="EJT75201"/>
    <property type="gene ID" value="GGTG_05138"/>
</dbReference>
<evidence type="ECO:0000313" key="3">
    <source>
        <dbReference type="EnsemblFungi" id="EJT75201"/>
    </source>
</evidence>
<reference evidence="4" key="1">
    <citation type="submission" date="2010-07" db="EMBL/GenBank/DDBJ databases">
        <title>The genome sequence of Gaeumannomyces graminis var. tritici strain R3-111a-1.</title>
        <authorList>
            <consortium name="The Broad Institute Genome Sequencing Platform"/>
            <person name="Ma L.-J."/>
            <person name="Dead R."/>
            <person name="Young S."/>
            <person name="Zeng Q."/>
            <person name="Koehrsen M."/>
            <person name="Alvarado L."/>
            <person name="Berlin A."/>
            <person name="Chapman S.B."/>
            <person name="Chen Z."/>
            <person name="Freedman E."/>
            <person name="Gellesch M."/>
            <person name="Goldberg J."/>
            <person name="Griggs A."/>
            <person name="Gujja S."/>
            <person name="Heilman E.R."/>
            <person name="Heiman D."/>
            <person name="Hepburn T."/>
            <person name="Howarth C."/>
            <person name="Jen D."/>
            <person name="Larson L."/>
            <person name="Mehta T."/>
            <person name="Neiman D."/>
            <person name="Pearson M."/>
            <person name="Roberts A."/>
            <person name="Saif S."/>
            <person name="Shea T."/>
            <person name="Shenoy N."/>
            <person name="Sisk P."/>
            <person name="Stolte C."/>
            <person name="Sykes S."/>
            <person name="Walk T."/>
            <person name="White J."/>
            <person name="Yandava C."/>
            <person name="Haas B."/>
            <person name="Nusbaum C."/>
            <person name="Birren B."/>
        </authorList>
    </citation>
    <scope>NUCLEOTIDE SEQUENCE [LARGE SCALE GENOMIC DNA]</scope>
    <source>
        <strain evidence="4">R3-111a-1</strain>
    </source>
</reference>
<keyword evidence="4" id="KW-1185">Reference proteome</keyword>
<feature type="region of interest" description="Disordered" evidence="1">
    <location>
        <begin position="1"/>
        <end position="22"/>
    </location>
</feature>
<dbReference type="GeneID" id="20345596"/>
<dbReference type="VEuPathDB" id="FungiDB:GGTG_05138"/>
<dbReference type="RefSeq" id="XP_009221201.1">
    <property type="nucleotide sequence ID" value="XM_009222937.1"/>
</dbReference>